<sequence length="100" mass="12245">MICMKYYNMLYIQKYYRPCHLYQPHVYGYTIHILHALINYLLNDYIPCIDLHRHIIHITSIYILYTTPVVYDTDIHRVITFSSKNYQPHPLMGLVKYTFW</sequence>
<evidence type="ECO:0000313" key="2">
    <source>
        <dbReference type="Proteomes" id="UP000824782"/>
    </source>
</evidence>
<reference evidence="1" key="1">
    <citation type="thesis" date="2020" institute="ProQuest LLC" country="789 East Eisenhower Parkway, Ann Arbor, MI, USA">
        <title>Comparative Genomics and Chromosome Evolution.</title>
        <authorList>
            <person name="Mudd A.B."/>
        </authorList>
    </citation>
    <scope>NUCLEOTIDE SEQUENCE</scope>
    <source>
        <strain evidence="1">237g6f4</strain>
        <tissue evidence="1">Blood</tissue>
    </source>
</reference>
<dbReference type="AlphaFoldDB" id="A0AAV7B670"/>
<proteinExistence type="predicted"/>
<comment type="caution">
    <text evidence="1">The sequence shown here is derived from an EMBL/GenBank/DDBJ whole genome shotgun (WGS) entry which is preliminary data.</text>
</comment>
<name>A0AAV7B670_ENGPU</name>
<protein>
    <submittedName>
        <fullName evidence="1">Uncharacterized protein</fullName>
    </submittedName>
</protein>
<evidence type="ECO:0000313" key="1">
    <source>
        <dbReference type="EMBL" id="KAG8568061.1"/>
    </source>
</evidence>
<dbReference type="EMBL" id="WNYA01000006">
    <property type="protein sequence ID" value="KAG8568061.1"/>
    <property type="molecule type" value="Genomic_DNA"/>
</dbReference>
<organism evidence="1 2">
    <name type="scientific">Engystomops pustulosus</name>
    <name type="common">Tungara frog</name>
    <name type="synonym">Physalaemus pustulosus</name>
    <dbReference type="NCBI Taxonomy" id="76066"/>
    <lineage>
        <taxon>Eukaryota</taxon>
        <taxon>Metazoa</taxon>
        <taxon>Chordata</taxon>
        <taxon>Craniata</taxon>
        <taxon>Vertebrata</taxon>
        <taxon>Euteleostomi</taxon>
        <taxon>Amphibia</taxon>
        <taxon>Batrachia</taxon>
        <taxon>Anura</taxon>
        <taxon>Neobatrachia</taxon>
        <taxon>Hyloidea</taxon>
        <taxon>Leptodactylidae</taxon>
        <taxon>Leiuperinae</taxon>
        <taxon>Engystomops</taxon>
    </lineage>
</organism>
<accession>A0AAV7B670</accession>
<gene>
    <name evidence="1" type="ORF">GDO81_013874</name>
</gene>
<keyword evidence="2" id="KW-1185">Reference proteome</keyword>
<dbReference type="Proteomes" id="UP000824782">
    <property type="component" value="Unassembled WGS sequence"/>
</dbReference>